<protein>
    <recommendedName>
        <fullName evidence="4">DMT family transporter</fullName>
    </recommendedName>
</protein>
<gene>
    <name evidence="2" type="ORF">FGL98_09905</name>
</gene>
<reference evidence="2 3" key="1">
    <citation type="submission" date="2019-05" db="EMBL/GenBank/DDBJ databases">
        <authorList>
            <person name="Lee S.D."/>
        </authorList>
    </citation>
    <scope>NUCLEOTIDE SEQUENCE [LARGE SCALE GENOMIC DNA]</scope>
    <source>
        <strain evidence="2 3">C5-26</strain>
    </source>
</reference>
<feature type="transmembrane region" description="Helical" evidence="1">
    <location>
        <begin position="159"/>
        <end position="179"/>
    </location>
</feature>
<sequence>MLGLLGALVAALAYGSATIMEAIGVRRLADVPRDRPWQDRLRAGQLFGLGILLDALGFLASAAALHDLPLFLVESAVASAVAVTAVLAVFVLGARLRRAEIAALLVVGVGLVLLALTAQGGPARHTGSLASWMVLATVVPVGALAGGALLDRHRGRSSVLLALASGAGFAMVGVAARMFEFRHPWWHSLADPLVWTMVLQGVLSISAYGFALERGRTTTVAAITFGVETVLPALIGLSLLGDAVRPGLSVVAGLGFVATLAGCIALASHTSPDAATEP</sequence>
<keyword evidence="3" id="KW-1185">Reference proteome</keyword>
<dbReference type="SUPFAM" id="SSF103481">
    <property type="entry name" value="Multidrug resistance efflux transporter EmrE"/>
    <property type="match status" value="1"/>
</dbReference>
<evidence type="ECO:0000313" key="2">
    <source>
        <dbReference type="EMBL" id="TWP36569.1"/>
    </source>
</evidence>
<keyword evidence="1" id="KW-0812">Transmembrane</keyword>
<feature type="transmembrane region" description="Helical" evidence="1">
    <location>
        <begin position="71"/>
        <end position="94"/>
    </location>
</feature>
<reference evidence="2 3" key="2">
    <citation type="submission" date="2019-08" db="EMBL/GenBank/DDBJ databases">
        <title>Jejuicoccus antrihumi gen. nov., sp. nov., a new member of the family Dermacoccaceae isolated from a cave.</title>
        <authorList>
            <person name="Schumann P."/>
            <person name="Kim I.S."/>
        </authorList>
    </citation>
    <scope>NUCLEOTIDE SEQUENCE [LARGE SCALE GENOMIC DNA]</scope>
    <source>
        <strain evidence="2 3">C5-26</strain>
    </source>
</reference>
<feature type="transmembrane region" description="Helical" evidence="1">
    <location>
        <begin position="6"/>
        <end position="25"/>
    </location>
</feature>
<dbReference type="AlphaFoldDB" id="A0A563E2P5"/>
<proteinExistence type="predicted"/>
<feature type="transmembrane region" description="Helical" evidence="1">
    <location>
        <begin position="194"/>
        <end position="212"/>
    </location>
</feature>
<dbReference type="InterPro" id="IPR037185">
    <property type="entry name" value="EmrE-like"/>
</dbReference>
<dbReference type="PANTHER" id="PTHR40761">
    <property type="entry name" value="CONSERVED INTEGRAL MEMBRANE ALANINE VALINE AND LEUCINE RICH PROTEIN-RELATED"/>
    <property type="match status" value="1"/>
</dbReference>
<evidence type="ECO:0000313" key="3">
    <source>
        <dbReference type="Proteomes" id="UP000320244"/>
    </source>
</evidence>
<feature type="transmembrane region" description="Helical" evidence="1">
    <location>
        <begin position="247"/>
        <end position="267"/>
    </location>
</feature>
<organism evidence="2 3">
    <name type="scientific">Leekyejoonella antrihumi</name>
    <dbReference type="NCBI Taxonomy" id="1660198"/>
    <lineage>
        <taxon>Bacteria</taxon>
        <taxon>Bacillati</taxon>
        <taxon>Actinomycetota</taxon>
        <taxon>Actinomycetes</taxon>
        <taxon>Micrococcales</taxon>
        <taxon>Dermacoccaceae</taxon>
        <taxon>Leekyejoonella</taxon>
    </lineage>
</organism>
<evidence type="ECO:0000256" key="1">
    <source>
        <dbReference type="SAM" id="Phobius"/>
    </source>
</evidence>
<feature type="transmembrane region" description="Helical" evidence="1">
    <location>
        <begin position="219"/>
        <end position="241"/>
    </location>
</feature>
<accession>A0A563E2P5</accession>
<keyword evidence="1" id="KW-0472">Membrane</keyword>
<dbReference type="OrthoDB" id="3837845at2"/>
<dbReference type="PANTHER" id="PTHR40761:SF1">
    <property type="entry name" value="CONSERVED INTEGRAL MEMBRANE ALANINE VALINE AND LEUCINE RICH PROTEIN-RELATED"/>
    <property type="match status" value="1"/>
</dbReference>
<evidence type="ECO:0008006" key="4">
    <source>
        <dbReference type="Google" id="ProtNLM"/>
    </source>
</evidence>
<feature type="transmembrane region" description="Helical" evidence="1">
    <location>
        <begin position="46"/>
        <end position="65"/>
    </location>
</feature>
<dbReference type="Proteomes" id="UP000320244">
    <property type="component" value="Unassembled WGS sequence"/>
</dbReference>
<feature type="transmembrane region" description="Helical" evidence="1">
    <location>
        <begin position="101"/>
        <end position="118"/>
    </location>
</feature>
<keyword evidence="1" id="KW-1133">Transmembrane helix</keyword>
<feature type="transmembrane region" description="Helical" evidence="1">
    <location>
        <begin position="130"/>
        <end position="150"/>
    </location>
</feature>
<comment type="caution">
    <text evidence="2">The sequence shown here is derived from an EMBL/GenBank/DDBJ whole genome shotgun (WGS) entry which is preliminary data.</text>
</comment>
<name>A0A563E2P5_9MICO</name>
<dbReference type="EMBL" id="VCQV01000011">
    <property type="protein sequence ID" value="TWP36569.1"/>
    <property type="molecule type" value="Genomic_DNA"/>
</dbReference>